<dbReference type="SUPFAM" id="SSF82657">
    <property type="entry name" value="BolA-like"/>
    <property type="match status" value="1"/>
</dbReference>
<dbReference type="PIRSF" id="PIRSF003113">
    <property type="entry name" value="BolA"/>
    <property type="match status" value="1"/>
</dbReference>
<evidence type="ECO:0000313" key="1">
    <source>
        <dbReference type="EMBL" id="SVD90389.1"/>
    </source>
</evidence>
<feature type="non-terminal residue" evidence="1">
    <location>
        <position position="53"/>
    </location>
</feature>
<organism evidence="1">
    <name type="scientific">marine metagenome</name>
    <dbReference type="NCBI Taxonomy" id="408172"/>
    <lineage>
        <taxon>unclassified sequences</taxon>
        <taxon>metagenomes</taxon>
        <taxon>ecological metagenomes</taxon>
    </lineage>
</organism>
<sequence>METDAVKALIETGIPDAKVEVVDTTGTKDHFSAVVISETFDELTLVEQHQTVY</sequence>
<evidence type="ECO:0008006" key="2">
    <source>
        <dbReference type="Google" id="ProtNLM"/>
    </source>
</evidence>
<dbReference type="Pfam" id="PF01722">
    <property type="entry name" value="BolA"/>
    <property type="match status" value="1"/>
</dbReference>
<dbReference type="Gene3D" id="3.30.300.90">
    <property type="entry name" value="BolA-like"/>
    <property type="match status" value="1"/>
</dbReference>
<dbReference type="EMBL" id="UINC01180946">
    <property type="protein sequence ID" value="SVD90389.1"/>
    <property type="molecule type" value="Genomic_DNA"/>
</dbReference>
<proteinExistence type="predicted"/>
<gene>
    <name evidence="1" type="ORF">METZ01_LOCUS443243</name>
</gene>
<dbReference type="InterPro" id="IPR036065">
    <property type="entry name" value="BolA-like_sf"/>
</dbReference>
<dbReference type="AlphaFoldDB" id="A0A382Z5D2"/>
<protein>
    <recommendedName>
        <fullName evidence="2">BolA family protein</fullName>
    </recommendedName>
</protein>
<dbReference type="InterPro" id="IPR002634">
    <property type="entry name" value="BolA"/>
</dbReference>
<reference evidence="1" key="1">
    <citation type="submission" date="2018-05" db="EMBL/GenBank/DDBJ databases">
        <authorList>
            <person name="Lanie J.A."/>
            <person name="Ng W.-L."/>
            <person name="Kazmierczak K.M."/>
            <person name="Andrzejewski T.M."/>
            <person name="Davidsen T.M."/>
            <person name="Wayne K.J."/>
            <person name="Tettelin H."/>
            <person name="Glass J.I."/>
            <person name="Rusch D."/>
            <person name="Podicherti R."/>
            <person name="Tsui H.-C.T."/>
            <person name="Winkler M.E."/>
        </authorList>
    </citation>
    <scope>NUCLEOTIDE SEQUENCE</scope>
</reference>
<accession>A0A382Z5D2</accession>
<name>A0A382Z5D2_9ZZZZ</name>